<dbReference type="Proteomes" id="UP000034112">
    <property type="component" value="Unassembled WGS sequence"/>
</dbReference>
<proteinExistence type="predicted"/>
<evidence type="ECO:0000256" key="1">
    <source>
        <dbReference type="SAM" id="MobiDB-lite"/>
    </source>
</evidence>
<dbReference type="OMA" id="REPPKYQ"/>
<feature type="compositionally biased region" description="Basic and acidic residues" evidence="1">
    <location>
        <begin position="42"/>
        <end position="61"/>
    </location>
</feature>
<keyword evidence="2" id="KW-1133">Transmembrane helix</keyword>
<keyword evidence="2" id="KW-0472">Membrane</keyword>
<feature type="region of interest" description="Disordered" evidence="1">
    <location>
        <begin position="1"/>
        <end position="61"/>
    </location>
</feature>
<reference evidence="4" key="1">
    <citation type="journal article" date="2015" name="Genome Announc.">
        <title>Draft whole-genome sequence of the biocontrol agent Trichoderma harzianum T6776.</title>
        <authorList>
            <person name="Baroncelli R."/>
            <person name="Piaggeschi G."/>
            <person name="Fiorini L."/>
            <person name="Bertolini E."/>
            <person name="Zapparata A."/>
            <person name="Pe M.E."/>
            <person name="Sarrocco S."/>
            <person name="Vannacci G."/>
        </authorList>
    </citation>
    <scope>NUCLEOTIDE SEQUENCE [LARGE SCALE GENOMIC DNA]</scope>
    <source>
        <strain evidence="4">T6776</strain>
    </source>
</reference>
<dbReference type="OrthoDB" id="5141772at2759"/>
<evidence type="ECO:0000313" key="4">
    <source>
        <dbReference type="Proteomes" id="UP000034112"/>
    </source>
</evidence>
<sequence>METKEDTPTHFPALSADVFAASDSTTAESPPVSPRTQLPAYGDEREPPKYQEDGLSKDEDAINKAKTRRTLFVRLLSSIFVTVIVLLVVAAAVGRIYDRQAREKKSKEEQKANDTDMGVKIQEGNDTLLVSLTATSAALVFTVAATAVPSVA</sequence>
<feature type="transmembrane region" description="Helical" evidence="2">
    <location>
        <begin position="127"/>
        <end position="148"/>
    </location>
</feature>
<dbReference type="AlphaFoldDB" id="A0A0F9ZSG4"/>
<keyword evidence="2" id="KW-0812">Transmembrane</keyword>
<accession>A0A0F9ZSG4</accession>
<evidence type="ECO:0000256" key="2">
    <source>
        <dbReference type="SAM" id="Phobius"/>
    </source>
</evidence>
<name>A0A0F9ZSG4_TRIHA</name>
<dbReference type="EMBL" id="JOKZ01000119">
    <property type="protein sequence ID" value="KKP03207.1"/>
    <property type="molecule type" value="Genomic_DNA"/>
</dbReference>
<organism evidence="3 4">
    <name type="scientific">Trichoderma harzianum</name>
    <name type="common">Hypocrea lixii</name>
    <dbReference type="NCBI Taxonomy" id="5544"/>
    <lineage>
        <taxon>Eukaryota</taxon>
        <taxon>Fungi</taxon>
        <taxon>Dikarya</taxon>
        <taxon>Ascomycota</taxon>
        <taxon>Pezizomycotina</taxon>
        <taxon>Sordariomycetes</taxon>
        <taxon>Hypocreomycetidae</taxon>
        <taxon>Hypocreales</taxon>
        <taxon>Hypocreaceae</taxon>
        <taxon>Trichoderma</taxon>
    </lineage>
</organism>
<gene>
    <name evidence="3" type="ORF">THAR02_04681</name>
</gene>
<comment type="caution">
    <text evidence="3">The sequence shown here is derived from an EMBL/GenBank/DDBJ whole genome shotgun (WGS) entry which is preliminary data.</text>
</comment>
<evidence type="ECO:0000313" key="3">
    <source>
        <dbReference type="EMBL" id="KKP03207.1"/>
    </source>
</evidence>
<protein>
    <recommendedName>
        <fullName evidence="5">Transmembrane protein</fullName>
    </recommendedName>
</protein>
<feature type="transmembrane region" description="Helical" evidence="2">
    <location>
        <begin position="75"/>
        <end position="97"/>
    </location>
</feature>
<evidence type="ECO:0008006" key="5">
    <source>
        <dbReference type="Google" id="ProtNLM"/>
    </source>
</evidence>